<name>A0A0N8W0M3_9CORY</name>
<dbReference type="PATRIC" id="fig|1544413.3.peg.149"/>
<dbReference type="RefSeq" id="WP_156334503.1">
    <property type="nucleotide sequence ID" value="NZ_JAUSQY010000001.1"/>
</dbReference>
<gene>
    <name evidence="1" type="ORF">Clow_00146</name>
</gene>
<reference evidence="1 2" key="1">
    <citation type="submission" date="2015-10" db="EMBL/GenBank/DDBJ databases">
        <title>Corynebacteirum lowii and Corynebacterium oculi species nova, derived from human clinical disease and and emended description of Corynebacterium mastiditis.</title>
        <authorList>
            <person name="Bernard K."/>
            <person name="Pacheco A.L."/>
            <person name="Mcdougall C."/>
            <person name="Burtx T."/>
            <person name="Weibe D."/>
            <person name="Tyler S."/>
            <person name="Olson A.B."/>
            <person name="Cnockaert M."/>
            <person name="Eguchi H."/>
            <person name="Kuwahara T."/>
            <person name="Nakayama-Imaohji H."/>
            <person name="Boudewijins M."/>
            <person name="Van Hoecke F."/>
            <person name="Bernier A.-M."/>
            <person name="Vandamme P."/>
        </authorList>
    </citation>
    <scope>NUCLEOTIDE SEQUENCE [LARGE SCALE GENOMIC DNA]</scope>
    <source>
        <strain evidence="1 2">NML 130206</strain>
    </source>
</reference>
<evidence type="ECO:0000313" key="2">
    <source>
        <dbReference type="Proteomes" id="UP000050488"/>
    </source>
</evidence>
<keyword evidence="2" id="KW-1185">Reference proteome</keyword>
<proteinExistence type="predicted"/>
<accession>A0A0N8W0M3</accession>
<dbReference type="EMBL" id="LKEV01000001">
    <property type="protein sequence ID" value="KQB87098.1"/>
    <property type="molecule type" value="Genomic_DNA"/>
</dbReference>
<sequence length="58" mass="6794">MTSTPDMENNDSLTPHELEELDNLMAMYDELDRQDKPGFLWSDIFGFSLKKKTRPRTS</sequence>
<dbReference type="Proteomes" id="UP000050488">
    <property type="component" value="Unassembled WGS sequence"/>
</dbReference>
<evidence type="ECO:0000313" key="1">
    <source>
        <dbReference type="EMBL" id="KQB87098.1"/>
    </source>
</evidence>
<dbReference type="AlphaFoldDB" id="A0A0N8W0M3"/>
<comment type="caution">
    <text evidence="1">The sequence shown here is derived from an EMBL/GenBank/DDBJ whole genome shotgun (WGS) entry which is preliminary data.</text>
</comment>
<organism evidence="1 2">
    <name type="scientific">Corynebacterium lowii</name>
    <dbReference type="NCBI Taxonomy" id="1544413"/>
    <lineage>
        <taxon>Bacteria</taxon>
        <taxon>Bacillati</taxon>
        <taxon>Actinomycetota</taxon>
        <taxon>Actinomycetes</taxon>
        <taxon>Mycobacteriales</taxon>
        <taxon>Corynebacteriaceae</taxon>
        <taxon>Corynebacterium</taxon>
    </lineage>
</organism>
<protein>
    <submittedName>
        <fullName evidence="1">Uncharacterized protein</fullName>
    </submittedName>
</protein>